<proteinExistence type="predicted"/>
<dbReference type="GO" id="GO:0004467">
    <property type="term" value="F:long-chain fatty acid-CoA ligase activity"/>
    <property type="evidence" value="ECO:0007669"/>
    <property type="project" value="TreeGrafter"/>
</dbReference>
<dbReference type="EMBL" id="CP000302">
    <property type="protein sequence ID" value="ABE57009.1"/>
    <property type="molecule type" value="Genomic_DNA"/>
</dbReference>
<dbReference type="InterPro" id="IPR042099">
    <property type="entry name" value="ANL_N_sf"/>
</dbReference>
<gene>
    <name evidence="4" type="ordered locus">Sden_3736</name>
</gene>
<evidence type="ECO:0000256" key="2">
    <source>
        <dbReference type="ARBA" id="ARBA00022840"/>
    </source>
</evidence>
<dbReference type="OrthoDB" id="9803968at2"/>
<keyword evidence="4" id="KW-0436">Ligase</keyword>
<organism evidence="4 5">
    <name type="scientific">Shewanella denitrificans (strain OS217 / ATCC BAA-1090 / DSM 15013)</name>
    <dbReference type="NCBI Taxonomy" id="318161"/>
    <lineage>
        <taxon>Bacteria</taxon>
        <taxon>Pseudomonadati</taxon>
        <taxon>Pseudomonadota</taxon>
        <taxon>Gammaproteobacteria</taxon>
        <taxon>Alteromonadales</taxon>
        <taxon>Shewanellaceae</taxon>
        <taxon>Shewanella</taxon>
    </lineage>
</organism>
<dbReference type="PROSITE" id="PS00455">
    <property type="entry name" value="AMP_BINDING"/>
    <property type="match status" value="1"/>
</dbReference>
<dbReference type="PANTHER" id="PTHR43272">
    <property type="entry name" value="LONG-CHAIN-FATTY-ACID--COA LIGASE"/>
    <property type="match status" value="1"/>
</dbReference>
<name>Q12HR7_SHEDO</name>
<dbReference type="AlphaFoldDB" id="Q12HR7"/>
<keyword evidence="2" id="KW-0067">ATP-binding</keyword>
<dbReference type="KEGG" id="sdn:Sden_3736"/>
<evidence type="ECO:0000313" key="5">
    <source>
        <dbReference type="Proteomes" id="UP000001982"/>
    </source>
</evidence>
<accession>Q12HR7</accession>
<dbReference type="InterPro" id="IPR020845">
    <property type="entry name" value="AMP-binding_CS"/>
</dbReference>
<dbReference type="GO" id="GO:0016020">
    <property type="term" value="C:membrane"/>
    <property type="evidence" value="ECO:0007669"/>
    <property type="project" value="TreeGrafter"/>
</dbReference>
<dbReference type="STRING" id="318161.Sden_3736"/>
<keyword evidence="1" id="KW-0547">Nucleotide-binding</keyword>
<dbReference type="GO" id="GO:0005524">
    <property type="term" value="F:ATP binding"/>
    <property type="evidence" value="ECO:0007669"/>
    <property type="project" value="UniProtKB-KW"/>
</dbReference>
<protein>
    <submittedName>
        <fullName evidence="4">AMP-dependent synthetase and ligase</fullName>
    </submittedName>
</protein>
<keyword evidence="5" id="KW-1185">Reference proteome</keyword>
<evidence type="ECO:0000313" key="4">
    <source>
        <dbReference type="EMBL" id="ABE57009.1"/>
    </source>
</evidence>
<reference evidence="4 5" key="1">
    <citation type="submission" date="2006-03" db="EMBL/GenBank/DDBJ databases">
        <title>Complete sequence of Shewanella denitrificans OS217.</title>
        <authorList>
            <consortium name="US DOE Joint Genome Institute"/>
            <person name="Copeland A."/>
            <person name="Lucas S."/>
            <person name="Lapidus A."/>
            <person name="Barry K."/>
            <person name="Detter J.C."/>
            <person name="Glavina del Rio T."/>
            <person name="Hammon N."/>
            <person name="Israni S."/>
            <person name="Dalin E."/>
            <person name="Tice H."/>
            <person name="Pitluck S."/>
            <person name="Brettin T."/>
            <person name="Bruce D."/>
            <person name="Han C."/>
            <person name="Tapia R."/>
            <person name="Gilna P."/>
            <person name="Kiss H."/>
            <person name="Schmutz J."/>
            <person name="Larimer F."/>
            <person name="Land M."/>
            <person name="Hauser L."/>
            <person name="Kyrpides N."/>
            <person name="Lykidis A."/>
            <person name="Richardson P."/>
        </authorList>
    </citation>
    <scope>NUCLEOTIDE SEQUENCE [LARGE SCALE GENOMIC DNA]</scope>
    <source>
        <strain evidence="5">OS217 / ATCC BAA-1090 / DSM 15013</strain>
    </source>
</reference>
<evidence type="ECO:0000259" key="3">
    <source>
        <dbReference type="Pfam" id="PF00501"/>
    </source>
</evidence>
<dbReference type="HOGENOM" id="CLU_000022_45_5_6"/>
<dbReference type="SUPFAM" id="SSF56801">
    <property type="entry name" value="Acetyl-CoA synthetase-like"/>
    <property type="match status" value="1"/>
</dbReference>
<sequence>MNNLIDGLGLSLQAHGERHFIYIEDGEYRSLSFAEIYRLVQQLTDELKGFGVCRGMAVGIGGDNSLSWVLYDLALTQLGAVVVGLPQSLFNDNSDLVDVFGLYALLLSDGYYHQYKAERTSVINIDIPLVEQSAVLAATGAGFTDDEISVTFSSGSSGNIKGLVISKRGADAQIRAYKDMFDAEDGRLIVYMPFTSYQQRLYIYGAIAFGFDLVLVPPYRLPEGLVRMQPTVLMGPPVLFETLARQLASADSATVQAALGGKMHIMTTGMAKIRQDAIDFFHHHGIRLCEGYGLGECGSVCVNTLGAEVPNSVGKPLPGTLVRIAQDGEILVAKDDPLLSRYLVEDDNPMDVQDTRLQDGWFHTGDLGRLDELGNLYIEGRKKTTLVLKDGRKFQPEPIEKALEQAVEVKRAAILLHANQQGFLIAIEPHLVDVVQVPAVVASVKQWFTNYTGGSYLLVDVQVATCEFTSGNGLLLRNLKLNRRAIAQHFGWEV</sequence>
<dbReference type="Gene3D" id="3.40.50.12780">
    <property type="entry name" value="N-terminal domain of ligase-like"/>
    <property type="match status" value="1"/>
</dbReference>
<evidence type="ECO:0000256" key="1">
    <source>
        <dbReference type="ARBA" id="ARBA00022741"/>
    </source>
</evidence>
<dbReference type="Proteomes" id="UP000001982">
    <property type="component" value="Chromosome"/>
</dbReference>
<dbReference type="PANTHER" id="PTHR43272:SF33">
    <property type="entry name" value="AMP-BINDING DOMAIN-CONTAINING PROTEIN-RELATED"/>
    <property type="match status" value="1"/>
</dbReference>
<dbReference type="RefSeq" id="WP_011498147.1">
    <property type="nucleotide sequence ID" value="NC_007954.1"/>
</dbReference>
<feature type="domain" description="AMP-dependent synthetase/ligase" evidence="3">
    <location>
        <begin position="17"/>
        <end position="328"/>
    </location>
</feature>
<dbReference type="InterPro" id="IPR000873">
    <property type="entry name" value="AMP-dep_synth/lig_dom"/>
</dbReference>
<dbReference type="Pfam" id="PF00501">
    <property type="entry name" value="AMP-binding"/>
    <property type="match status" value="1"/>
</dbReference>
<dbReference type="eggNOG" id="COG1022">
    <property type="taxonomic scope" value="Bacteria"/>
</dbReference>